<dbReference type="RefSeq" id="WP_013632183.1">
    <property type="nucleotide sequence ID" value="NC_015177.1"/>
</dbReference>
<dbReference type="KEGG" id="psn:Pedsa_1114"/>
<keyword evidence="4" id="KW-1185">Reference proteome</keyword>
<feature type="chain" id="PRO_5003258342" description="Seryl-tRNA synthetase" evidence="2">
    <location>
        <begin position="23"/>
        <end position="101"/>
    </location>
</feature>
<keyword evidence="1" id="KW-0472">Membrane</keyword>
<evidence type="ECO:0000256" key="2">
    <source>
        <dbReference type="SAM" id="SignalP"/>
    </source>
</evidence>
<feature type="transmembrane region" description="Helical" evidence="1">
    <location>
        <begin position="82"/>
        <end position="100"/>
    </location>
</feature>
<gene>
    <name evidence="3" type="ordered locus">Pedsa_1114</name>
</gene>
<feature type="signal peptide" evidence="2">
    <location>
        <begin position="1"/>
        <end position="22"/>
    </location>
</feature>
<proteinExistence type="predicted"/>
<dbReference type="EMBL" id="CP002545">
    <property type="protein sequence ID" value="ADY51684.1"/>
    <property type="molecule type" value="Genomic_DNA"/>
</dbReference>
<dbReference type="HOGENOM" id="CLU_174843_0_0_10"/>
<dbReference type="STRING" id="762903.Pedsa_1114"/>
<keyword evidence="2" id="KW-0732">Signal</keyword>
<dbReference type="Proteomes" id="UP000000310">
    <property type="component" value="Chromosome"/>
</dbReference>
<name>F0SC87_PSESL</name>
<evidence type="ECO:0008006" key="5">
    <source>
        <dbReference type="Google" id="ProtNLM"/>
    </source>
</evidence>
<organism evidence="3 4">
    <name type="scientific">Pseudopedobacter saltans (strain ATCC 51119 / DSM 12145 / JCM 21818 / CCUG 39354 / LMG 10337 / NBRC 100064 / NCIMB 13643)</name>
    <name type="common">Pedobacter saltans</name>
    <dbReference type="NCBI Taxonomy" id="762903"/>
    <lineage>
        <taxon>Bacteria</taxon>
        <taxon>Pseudomonadati</taxon>
        <taxon>Bacteroidota</taxon>
        <taxon>Sphingobacteriia</taxon>
        <taxon>Sphingobacteriales</taxon>
        <taxon>Sphingobacteriaceae</taxon>
        <taxon>Pseudopedobacter</taxon>
    </lineage>
</organism>
<keyword evidence="1" id="KW-1133">Transmembrane helix</keyword>
<keyword evidence="1" id="KW-0812">Transmembrane</keyword>
<dbReference type="AlphaFoldDB" id="F0SC87"/>
<reference evidence="4" key="2">
    <citation type="submission" date="2011-02" db="EMBL/GenBank/DDBJ databases">
        <title>The complete genome of Pedobacter saltans DSM 12145.</title>
        <authorList>
            <consortium name="US DOE Joint Genome Institute (JGI-PGF)"/>
            <person name="Lucas S."/>
            <person name="Copeland A."/>
            <person name="Lapidus A."/>
            <person name="Bruce D."/>
            <person name="Goodwin L."/>
            <person name="Pitluck S."/>
            <person name="Kyrpides N."/>
            <person name="Mavromatis K."/>
            <person name="Pagani I."/>
            <person name="Ivanova N."/>
            <person name="Ovchinnikova G."/>
            <person name="Lu M."/>
            <person name="Detter J.C."/>
            <person name="Han C."/>
            <person name="Land M."/>
            <person name="Hauser L."/>
            <person name="Markowitz V."/>
            <person name="Cheng J.-F."/>
            <person name="Hugenholtz P."/>
            <person name="Woyke T."/>
            <person name="Wu D."/>
            <person name="Tindall B."/>
            <person name="Pomrenke H.G."/>
            <person name="Brambilla E."/>
            <person name="Klenk H.-P."/>
            <person name="Eisen J.A."/>
        </authorList>
    </citation>
    <scope>NUCLEOTIDE SEQUENCE [LARGE SCALE GENOMIC DNA]</scope>
    <source>
        <strain evidence="4">ATCC 51119 / DSM 12145 / JCM 21818 / LMG 10337 / NBRC 100064 / NCIMB 13643</strain>
    </source>
</reference>
<sequence>MKKLFVPLFVAVAMLTSANTMAFDKKEKVEISEKDQKRIVEISNRVEEIRKMDKSDLSFSERKALKSELKQIKNEANKLGGGGIYISATAILIIILLIIIL</sequence>
<evidence type="ECO:0000313" key="4">
    <source>
        <dbReference type="Proteomes" id="UP000000310"/>
    </source>
</evidence>
<dbReference type="OrthoDB" id="799395at2"/>
<reference evidence="3 4" key="1">
    <citation type="journal article" date="2011" name="Stand. Genomic Sci.">
        <title>Complete genome sequence of the gliding, heparinolytic Pedobacter saltans type strain (113).</title>
        <authorList>
            <person name="Liolios K."/>
            <person name="Sikorski J."/>
            <person name="Lu M."/>
            <person name="Nolan M."/>
            <person name="Lapidus A."/>
            <person name="Lucas S."/>
            <person name="Hammon N."/>
            <person name="Deshpande S."/>
            <person name="Cheng J.F."/>
            <person name="Tapia R."/>
            <person name="Han C."/>
            <person name="Goodwin L."/>
            <person name="Pitluck S."/>
            <person name="Huntemann M."/>
            <person name="Ivanova N."/>
            <person name="Pagani I."/>
            <person name="Mavromatis K."/>
            <person name="Ovchinikova G."/>
            <person name="Pati A."/>
            <person name="Chen A."/>
            <person name="Palaniappan K."/>
            <person name="Land M."/>
            <person name="Hauser L."/>
            <person name="Brambilla E.M."/>
            <person name="Kotsyurbenko O."/>
            <person name="Rohde M."/>
            <person name="Tindall B.J."/>
            <person name="Abt B."/>
            <person name="Goker M."/>
            <person name="Detter J.C."/>
            <person name="Woyke T."/>
            <person name="Bristow J."/>
            <person name="Eisen J.A."/>
            <person name="Markowitz V."/>
            <person name="Hugenholtz P."/>
            <person name="Klenk H.P."/>
            <person name="Kyrpides N.C."/>
        </authorList>
    </citation>
    <scope>NUCLEOTIDE SEQUENCE [LARGE SCALE GENOMIC DNA]</scope>
    <source>
        <strain evidence="4">ATCC 51119 / DSM 12145 / JCM 21818 / LMG 10337 / NBRC 100064 / NCIMB 13643</strain>
    </source>
</reference>
<protein>
    <recommendedName>
        <fullName evidence="5">Seryl-tRNA synthetase</fullName>
    </recommendedName>
</protein>
<evidence type="ECO:0000313" key="3">
    <source>
        <dbReference type="EMBL" id="ADY51684.1"/>
    </source>
</evidence>
<accession>F0SC87</accession>
<evidence type="ECO:0000256" key="1">
    <source>
        <dbReference type="SAM" id="Phobius"/>
    </source>
</evidence>